<dbReference type="InterPro" id="IPR006693">
    <property type="entry name" value="AB_hydrolase_lipase"/>
</dbReference>
<gene>
    <name evidence="10" type="primary">Lipf</name>
    <name evidence="10" type="ORF">CDAR_583851</name>
</gene>
<reference evidence="10 11" key="1">
    <citation type="submission" date="2021-06" db="EMBL/GenBank/DDBJ databases">
        <title>Caerostris darwini draft genome.</title>
        <authorList>
            <person name="Kono N."/>
            <person name="Arakawa K."/>
        </authorList>
    </citation>
    <scope>NUCLEOTIDE SEQUENCE [LARGE SCALE GENOMIC DNA]</scope>
</reference>
<dbReference type="InterPro" id="IPR025483">
    <property type="entry name" value="Lipase_euk"/>
</dbReference>
<organism evidence="10 11">
    <name type="scientific">Caerostris darwini</name>
    <dbReference type="NCBI Taxonomy" id="1538125"/>
    <lineage>
        <taxon>Eukaryota</taxon>
        <taxon>Metazoa</taxon>
        <taxon>Ecdysozoa</taxon>
        <taxon>Arthropoda</taxon>
        <taxon>Chelicerata</taxon>
        <taxon>Arachnida</taxon>
        <taxon>Araneae</taxon>
        <taxon>Araneomorphae</taxon>
        <taxon>Entelegynae</taxon>
        <taxon>Araneoidea</taxon>
        <taxon>Araneidae</taxon>
        <taxon>Caerostris</taxon>
    </lineage>
</organism>
<feature type="active site" description="Charge relay system" evidence="8">
    <location>
        <position position="364"/>
    </location>
</feature>
<feature type="domain" description="Partial AB-hydrolase lipase" evidence="9">
    <location>
        <begin position="24"/>
        <end position="86"/>
    </location>
</feature>
<dbReference type="PANTHER" id="PTHR11005">
    <property type="entry name" value="LYSOSOMAL ACID LIPASE-RELATED"/>
    <property type="match status" value="1"/>
</dbReference>
<dbReference type="GO" id="GO:0016788">
    <property type="term" value="F:hydrolase activity, acting on ester bonds"/>
    <property type="evidence" value="ECO:0007669"/>
    <property type="project" value="InterPro"/>
</dbReference>
<evidence type="ECO:0000256" key="4">
    <source>
        <dbReference type="ARBA" id="ARBA00022963"/>
    </source>
</evidence>
<comment type="similarity">
    <text evidence="1 7">Belongs to the AB hydrolase superfamily. Lipase family.</text>
</comment>
<dbReference type="FunFam" id="3.40.50.1820:FF:000021">
    <property type="entry name" value="Lipase"/>
    <property type="match status" value="1"/>
</dbReference>
<dbReference type="GO" id="GO:0016042">
    <property type="term" value="P:lipid catabolic process"/>
    <property type="evidence" value="ECO:0007669"/>
    <property type="project" value="UniProtKB-KW"/>
</dbReference>
<evidence type="ECO:0000259" key="9">
    <source>
        <dbReference type="Pfam" id="PF04083"/>
    </source>
</evidence>
<evidence type="ECO:0000313" key="10">
    <source>
        <dbReference type="EMBL" id="GIY19975.1"/>
    </source>
</evidence>
<dbReference type="InterPro" id="IPR029058">
    <property type="entry name" value="AB_hydrolase_fold"/>
</dbReference>
<dbReference type="SUPFAM" id="SSF53474">
    <property type="entry name" value="alpha/beta-Hydrolases"/>
    <property type="match status" value="1"/>
</dbReference>
<evidence type="ECO:0000256" key="3">
    <source>
        <dbReference type="ARBA" id="ARBA00022801"/>
    </source>
</evidence>
<dbReference type="PIRSF" id="PIRSF000862">
    <property type="entry name" value="Steryl_ester_lip"/>
    <property type="match status" value="1"/>
</dbReference>
<evidence type="ECO:0000256" key="8">
    <source>
        <dbReference type="PIRSR" id="PIRSR000862-1"/>
    </source>
</evidence>
<sequence length="389" mass="44179">MSYKGGLWNKDIQFKTDPDFNRNVSQLIQSKGYHVEEYTVLTQDGFLLSIQRIPFGKNEQCNTKQAKKVVLLQHGLLSASNDWVINFPAQSLGFILADNGYDVWLGNIRGNTYSKKNIYFPSTVHKFWNFSFSEMADYDLPAMIDFILTATGQNQLSYIGHSQGTTSMFALLSENSEYNEKLNLFIALAPVAAVGHIKSAIRYIAPFARDLNFFFNIIGVTEFLPSGPVMKILSEIFCDSEIKPICENIIFLFCGTDHSQLNATRLGVYISHTPAGASTKSMVHFAQMVNSKKFQKYDYGKNGNLIRYNQTTPPEYQLENITAKVALLWAENDKLADPEDVYYLEGRLKNLIFSKPVNLKQFNHLDFVWGMDANVLVYEDVLTLLEKHS</sequence>
<name>A0AAV4RER4_9ARAC</name>
<accession>A0AAV4RER4</accession>
<dbReference type="AlphaFoldDB" id="A0AAV4RER4"/>
<feature type="active site" description="Charge relay system" evidence="8">
    <location>
        <position position="333"/>
    </location>
</feature>
<evidence type="ECO:0000256" key="2">
    <source>
        <dbReference type="ARBA" id="ARBA00022729"/>
    </source>
</evidence>
<keyword evidence="2" id="KW-0732">Signal</keyword>
<dbReference type="Proteomes" id="UP001054837">
    <property type="component" value="Unassembled WGS sequence"/>
</dbReference>
<dbReference type="Gene3D" id="3.40.50.1820">
    <property type="entry name" value="alpha/beta hydrolase"/>
    <property type="match status" value="1"/>
</dbReference>
<keyword evidence="11" id="KW-1185">Reference proteome</keyword>
<comment type="caution">
    <text evidence="10">The sequence shown here is derived from an EMBL/GenBank/DDBJ whole genome shotgun (WGS) entry which is preliminary data.</text>
</comment>
<dbReference type="Pfam" id="PF04083">
    <property type="entry name" value="Abhydro_lipase"/>
    <property type="match status" value="1"/>
</dbReference>
<evidence type="ECO:0000256" key="7">
    <source>
        <dbReference type="PIRNR" id="PIRNR000862"/>
    </source>
</evidence>
<feature type="active site" description="Nucleophile" evidence="8">
    <location>
        <position position="162"/>
    </location>
</feature>
<keyword evidence="3 7" id="KW-0378">Hydrolase</keyword>
<proteinExistence type="inferred from homology"/>
<keyword evidence="4 7" id="KW-0442">Lipid degradation</keyword>
<dbReference type="EMBL" id="BPLQ01006085">
    <property type="protein sequence ID" value="GIY19975.1"/>
    <property type="molecule type" value="Genomic_DNA"/>
</dbReference>
<protein>
    <recommendedName>
        <fullName evidence="7">Lipase</fullName>
    </recommendedName>
</protein>
<evidence type="ECO:0000256" key="1">
    <source>
        <dbReference type="ARBA" id="ARBA00010701"/>
    </source>
</evidence>
<keyword evidence="6" id="KW-0325">Glycoprotein</keyword>
<evidence type="ECO:0000256" key="6">
    <source>
        <dbReference type="ARBA" id="ARBA00023180"/>
    </source>
</evidence>
<evidence type="ECO:0000256" key="5">
    <source>
        <dbReference type="ARBA" id="ARBA00023098"/>
    </source>
</evidence>
<evidence type="ECO:0000313" key="11">
    <source>
        <dbReference type="Proteomes" id="UP001054837"/>
    </source>
</evidence>
<keyword evidence="5" id="KW-0443">Lipid metabolism</keyword>